<evidence type="ECO:0000313" key="9">
    <source>
        <dbReference type="EMBL" id="MCT4795796.1"/>
    </source>
</evidence>
<evidence type="ECO:0000256" key="5">
    <source>
        <dbReference type="ARBA" id="ARBA00022989"/>
    </source>
</evidence>
<dbReference type="Gene3D" id="1.20.1250.20">
    <property type="entry name" value="MFS general substrate transporter like domains"/>
    <property type="match status" value="1"/>
</dbReference>
<proteinExistence type="predicted"/>
<name>A0ABT2L1L9_9BACL</name>
<feature type="transmembrane region" description="Helical" evidence="7">
    <location>
        <begin position="12"/>
        <end position="36"/>
    </location>
</feature>
<evidence type="ECO:0000256" key="2">
    <source>
        <dbReference type="ARBA" id="ARBA00022448"/>
    </source>
</evidence>
<keyword evidence="6 7" id="KW-0472">Membrane</keyword>
<comment type="subcellular location">
    <subcellularLocation>
        <location evidence="1">Cell membrane</location>
        <topology evidence="1">Multi-pass membrane protein</topology>
    </subcellularLocation>
</comment>
<dbReference type="InterPro" id="IPR011701">
    <property type="entry name" value="MFS"/>
</dbReference>
<evidence type="ECO:0000313" key="10">
    <source>
        <dbReference type="Proteomes" id="UP001206821"/>
    </source>
</evidence>
<sequence length="410" mass="45442">MKFKDFPTNVRLRLVCGFFIRIVGSAIFPFMALYFSAELGKIAAGIIMTSFVIVGYVTGLFGGYFSDRFNRKHVLQIGQVVQILCFIGMTVAIHPSNNWALAVAVLYFGHAISNGLNYPALEAIVIDSMEESNRKAIYVYDYWLVNLAIAGGVMLGGLFYRDHRFALFVGMTLVLLITTLVLQRYLVDSYTGNRATPANPIVGVITNYRIALADRRWMLFVLGSMLVFSTEFHMANYIGVHLAETFQERTIVGVPFDGVRMMAFMQLENTLLVVAITFAVTAFVKRFREKHVFFIGLALYVTAFAAITSMSSFFVLAVLAVVFTVGELLYSPIRQVKQVDLLDPERRASYLAFGGLTFHGAKLVAAAGIVVGAFIGPVFMSGYIFAFGALGGYLYYLSLYKMASTRQLAA</sequence>
<feature type="transmembrane region" description="Helical" evidence="7">
    <location>
        <begin position="217"/>
        <end position="243"/>
    </location>
</feature>
<dbReference type="InterPro" id="IPR036259">
    <property type="entry name" value="MFS_trans_sf"/>
</dbReference>
<evidence type="ECO:0000256" key="4">
    <source>
        <dbReference type="ARBA" id="ARBA00022692"/>
    </source>
</evidence>
<gene>
    <name evidence="9" type="ORF">NQG31_09570</name>
</gene>
<keyword evidence="5 7" id="KW-1133">Transmembrane helix</keyword>
<comment type="caution">
    <text evidence="9">The sequence shown here is derived from an EMBL/GenBank/DDBJ whole genome shotgun (WGS) entry which is preliminary data.</text>
</comment>
<evidence type="ECO:0000259" key="8">
    <source>
        <dbReference type="PROSITE" id="PS50850"/>
    </source>
</evidence>
<dbReference type="PROSITE" id="PS50850">
    <property type="entry name" value="MFS"/>
    <property type="match status" value="1"/>
</dbReference>
<keyword evidence="2" id="KW-0813">Transport</keyword>
<organism evidence="9 10">
    <name type="scientific">Exiguobacterium alkaliphilum</name>
    <dbReference type="NCBI Taxonomy" id="1428684"/>
    <lineage>
        <taxon>Bacteria</taxon>
        <taxon>Bacillati</taxon>
        <taxon>Bacillota</taxon>
        <taxon>Bacilli</taxon>
        <taxon>Bacillales</taxon>
        <taxon>Bacillales Family XII. Incertae Sedis</taxon>
        <taxon>Exiguobacterium</taxon>
    </lineage>
</organism>
<evidence type="ECO:0000256" key="6">
    <source>
        <dbReference type="ARBA" id="ARBA00023136"/>
    </source>
</evidence>
<feature type="transmembrane region" description="Helical" evidence="7">
    <location>
        <begin position="291"/>
        <end position="307"/>
    </location>
</feature>
<dbReference type="InterPro" id="IPR020846">
    <property type="entry name" value="MFS_dom"/>
</dbReference>
<dbReference type="Pfam" id="PF07690">
    <property type="entry name" value="MFS_1"/>
    <property type="match status" value="1"/>
</dbReference>
<evidence type="ECO:0000256" key="3">
    <source>
        <dbReference type="ARBA" id="ARBA00022475"/>
    </source>
</evidence>
<reference evidence="9 10" key="1">
    <citation type="submission" date="2022-07" db="EMBL/GenBank/DDBJ databases">
        <title>Genomic and pangenome structural analysis of the polyextremophile Exiguobacterium.</title>
        <authorList>
            <person name="Shen L."/>
        </authorList>
    </citation>
    <scope>NUCLEOTIDE SEQUENCE [LARGE SCALE GENOMIC DNA]</scope>
    <source>
        <strain evidence="9 10">12_1</strain>
    </source>
</reference>
<evidence type="ECO:0000256" key="7">
    <source>
        <dbReference type="SAM" id="Phobius"/>
    </source>
</evidence>
<dbReference type="Proteomes" id="UP001206821">
    <property type="component" value="Unassembled WGS sequence"/>
</dbReference>
<keyword evidence="3" id="KW-1003">Cell membrane</keyword>
<accession>A0ABT2L1L9</accession>
<feature type="transmembrane region" description="Helical" evidence="7">
    <location>
        <begin position="99"/>
        <end position="118"/>
    </location>
</feature>
<feature type="transmembrane region" description="Helical" evidence="7">
    <location>
        <begin position="381"/>
        <end position="400"/>
    </location>
</feature>
<dbReference type="PANTHER" id="PTHR23517">
    <property type="entry name" value="RESISTANCE PROTEIN MDTM, PUTATIVE-RELATED-RELATED"/>
    <property type="match status" value="1"/>
</dbReference>
<feature type="transmembrane region" description="Helical" evidence="7">
    <location>
        <begin position="263"/>
        <end position="284"/>
    </location>
</feature>
<feature type="domain" description="Major facilitator superfamily (MFS) profile" evidence="8">
    <location>
        <begin position="1"/>
        <end position="406"/>
    </location>
</feature>
<keyword evidence="10" id="KW-1185">Reference proteome</keyword>
<evidence type="ECO:0000256" key="1">
    <source>
        <dbReference type="ARBA" id="ARBA00004651"/>
    </source>
</evidence>
<feature type="transmembrane region" description="Helical" evidence="7">
    <location>
        <begin position="139"/>
        <end position="159"/>
    </location>
</feature>
<dbReference type="PANTHER" id="PTHR23517:SF3">
    <property type="entry name" value="INTEGRAL MEMBRANE TRANSPORT PROTEIN"/>
    <property type="match status" value="1"/>
</dbReference>
<dbReference type="SUPFAM" id="SSF103473">
    <property type="entry name" value="MFS general substrate transporter"/>
    <property type="match status" value="1"/>
</dbReference>
<dbReference type="RefSeq" id="WP_034815698.1">
    <property type="nucleotide sequence ID" value="NZ_JANIEK010000036.1"/>
</dbReference>
<dbReference type="InterPro" id="IPR050171">
    <property type="entry name" value="MFS_Transporters"/>
</dbReference>
<keyword evidence="4 7" id="KW-0812">Transmembrane</keyword>
<feature type="transmembrane region" description="Helical" evidence="7">
    <location>
        <begin position="350"/>
        <end position="375"/>
    </location>
</feature>
<feature type="transmembrane region" description="Helical" evidence="7">
    <location>
        <begin position="42"/>
        <end position="62"/>
    </location>
</feature>
<protein>
    <submittedName>
        <fullName evidence="9">MFS transporter</fullName>
    </submittedName>
</protein>
<dbReference type="EMBL" id="JANIEK010000036">
    <property type="protein sequence ID" value="MCT4795796.1"/>
    <property type="molecule type" value="Genomic_DNA"/>
</dbReference>
<feature type="transmembrane region" description="Helical" evidence="7">
    <location>
        <begin position="165"/>
        <end position="187"/>
    </location>
</feature>
<feature type="transmembrane region" description="Helical" evidence="7">
    <location>
        <begin position="313"/>
        <end position="330"/>
    </location>
</feature>
<feature type="transmembrane region" description="Helical" evidence="7">
    <location>
        <begin position="74"/>
        <end position="93"/>
    </location>
</feature>